<sequence>MPPSAASSVGATTRPKKSISSASAAPNNNLLRALSSISSCSRRHSPSAATLDILILLLVLFSCAFLVLSSLSHIARSLSALLPGGRCGRAGCKGLRGAGEFDLRLQTEECLKSMSAEAVQEIEGLPWKGGAEGKNPDYECLRAELRRMAPINGRAVLLFRAPCGCPVAKLEGWAPKRGRRNNKK</sequence>
<name>A0AAV9BL84_ACOGR</name>
<dbReference type="AlphaFoldDB" id="A0AAV9BL84"/>
<dbReference type="PANTHER" id="PTHR47479">
    <property type="entry name" value="OS05G0393200 PROTEIN"/>
    <property type="match status" value="1"/>
</dbReference>
<evidence type="ECO:0000256" key="1">
    <source>
        <dbReference type="SAM" id="MobiDB-lite"/>
    </source>
</evidence>
<feature type="compositionally biased region" description="Polar residues" evidence="1">
    <location>
        <begin position="1"/>
        <end position="11"/>
    </location>
</feature>
<keyword evidence="4" id="KW-1185">Reference proteome</keyword>
<keyword evidence="2" id="KW-0472">Membrane</keyword>
<gene>
    <name evidence="3" type="ORF">QJS04_geneDACA003419</name>
</gene>
<dbReference type="PANTHER" id="PTHR47479:SF2">
    <property type="entry name" value="OS05G0393200 PROTEIN"/>
    <property type="match status" value="1"/>
</dbReference>
<reference evidence="3" key="1">
    <citation type="journal article" date="2023" name="Nat. Commun.">
        <title>Diploid and tetraploid genomes of Acorus and the evolution of monocots.</title>
        <authorList>
            <person name="Ma L."/>
            <person name="Liu K.W."/>
            <person name="Li Z."/>
            <person name="Hsiao Y.Y."/>
            <person name="Qi Y."/>
            <person name="Fu T."/>
            <person name="Tang G.D."/>
            <person name="Zhang D."/>
            <person name="Sun W.H."/>
            <person name="Liu D.K."/>
            <person name="Li Y."/>
            <person name="Chen G.Z."/>
            <person name="Liu X.D."/>
            <person name="Liao X.Y."/>
            <person name="Jiang Y.T."/>
            <person name="Yu X."/>
            <person name="Hao Y."/>
            <person name="Huang J."/>
            <person name="Zhao X.W."/>
            <person name="Ke S."/>
            <person name="Chen Y.Y."/>
            <person name="Wu W.L."/>
            <person name="Hsu J.L."/>
            <person name="Lin Y.F."/>
            <person name="Huang M.D."/>
            <person name="Li C.Y."/>
            <person name="Huang L."/>
            <person name="Wang Z.W."/>
            <person name="Zhao X."/>
            <person name="Zhong W.Y."/>
            <person name="Peng D.H."/>
            <person name="Ahmad S."/>
            <person name="Lan S."/>
            <person name="Zhang J.S."/>
            <person name="Tsai W.C."/>
            <person name="Van de Peer Y."/>
            <person name="Liu Z.J."/>
        </authorList>
    </citation>
    <scope>NUCLEOTIDE SEQUENCE</scope>
    <source>
        <strain evidence="3">SCP</strain>
    </source>
</reference>
<dbReference type="EMBL" id="JAUJYN010000002">
    <property type="protein sequence ID" value="KAK1277410.1"/>
    <property type="molecule type" value="Genomic_DNA"/>
</dbReference>
<feature type="transmembrane region" description="Helical" evidence="2">
    <location>
        <begin position="53"/>
        <end position="71"/>
    </location>
</feature>
<accession>A0AAV9BL84</accession>
<evidence type="ECO:0000313" key="3">
    <source>
        <dbReference type="EMBL" id="KAK1277410.1"/>
    </source>
</evidence>
<organism evidence="3 4">
    <name type="scientific">Acorus gramineus</name>
    <name type="common">Dwarf sweet flag</name>
    <dbReference type="NCBI Taxonomy" id="55184"/>
    <lineage>
        <taxon>Eukaryota</taxon>
        <taxon>Viridiplantae</taxon>
        <taxon>Streptophyta</taxon>
        <taxon>Embryophyta</taxon>
        <taxon>Tracheophyta</taxon>
        <taxon>Spermatophyta</taxon>
        <taxon>Magnoliopsida</taxon>
        <taxon>Liliopsida</taxon>
        <taxon>Acoraceae</taxon>
        <taxon>Acorus</taxon>
    </lineage>
</organism>
<proteinExistence type="predicted"/>
<keyword evidence="2" id="KW-0812">Transmembrane</keyword>
<reference evidence="3" key="2">
    <citation type="submission" date="2023-06" db="EMBL/GenBank/DDBJ databases">
        <authorList>
            <person name="Ma L."/>
            <person name="Liu K.-W."/>
            <person name="Li Z."/>
            <person name="Hsiao Y.-Y."/>
            <person name="Qi Y."/>
            <person name="Fu T."/>
            <person name="Tang G."/>
            <person name="Zhang D."/>
            <person name="Sun W.-H."/>
            <person name="Liu D.-K."/>
            <person name="Li Y."/>
            <person name="Chen G.-Z."/>
            <person name="Liu X.-D."/>
            <person name="Liao X.-Y."/>
            <person name="Jiang Y.-T."/>
            <person name="Yu X."/>
            <person name="Hao Y."/>
            <person name="Huang J."/>
            <person name="Zhao X.-W."/>
            <person name="Ke S."/>
            <person name="Chen Y.-Y."/>
            <person name="Wu W.-L."/>
            <person name="Hsu J.-L."/>
            <person name="Lin Y.-F."/>
            <person name="Huang M.-D."/>
            <person name="Li C.-Y."/>
            <person name="Huang L."/>
            <person name="Wang Z.-W."/>
            <person name="Zhao X."/>
            <person name="Zhong W.-Y."/>
            <person name="Peng D.-H."/>
            <person name="Ahmad S."/>
            <person name="Lan S."/>
            <person name="Zhang J.-S."/>
            <person name="Tsai W.-C."/>
            <person name="Van De Peer Y."/>
            <person name="Liu Z.-J."/>
        </authorList>
    </citation>
    <scope>NUCLEOTIDE SEQUENCE</scope>
    <source>
        <strain evidence="3">SCP</strain>
        <tissue evidence="3">Leaves</tissue>
    </source>
</reference>
<keyword evidence="2" id="KW-1133">Transmembrane helix</keyword>
<dbReference type="Proteomes" id="UP001179952">
    <property type="component" value="Unassembled WGS sequence"/>
</dbReference>
<dbReference type="InterPro" id="IPR044196">
    <property type="entry name" value="At5g19025-like"/>
</dbReference>
<protein>
    <recommendedName>
        <fullName evidence="5">Ribosomal protein L34e superfamily protein</fullName>
    </recommendedName>
</protein>
<comment type="caution">
    <text evidence="3">The sequence shown here is derived from an EMBL/GenBank/DDBJ whole genome shotgun (WGS) entry which is preliminary data.</text>
</comment>
<evidence type="ECO:0000256" key="2">
    <source>
        <dbReference type="SAM" id="Phobius"/>
    </source>
</evidence>
<evidence type="ECO:0008006" key="5">
    <source>
        <dbReference type="Google" id="ProtNLM"/>
    </source>
</evidence>
<feature type="region of interest" description="Disordered" evidence="1">
    <location>
        <begin position="1"/>
        <end position="23"/>
    </location>
</feature>
<evidence type="ECO:0000313" key="4">
    <source>
        <dbReference type="Proteomes" id="UP001179952"/>
    </source>
</evidence>